<keyword evidence="2" id="KW-0808">Transferase</keyword>
<sequence length="93" mass="9945">MSATGPLIDEAEGKRFVQPFEGGEVFCDYASRGEVRALLHVEADPDLRGSGAAGQFMAALVEHGRAHGLTFTPVCGYAVAWFRRHPDAADVLA</sequence>
<dbReference type="Proteomes" id="UP001589906">
    <property type="component" value="Unassembled WGS sequence"/>
</dbReference>
<gene>
    <name evidence="2" type="ORF">ACFFGE_03555</name>
</gene>
<protein>
    <submittedName>
        <fullName evidence="2">GNAT family N-acetyltransferase</fullName>
        <ecNumber evidence="2">2.3.1.-</ecNumber>
    </submittedName>
</protein>
<keyword evidence="3" id="KW-1185">Reference proteome</keyword>
<accession>A0ABV6R015</accession>
<dbReference type="EMBL" id="JBHLSW010000003">
    <property type="protein sequence ID" value="MFC0632953.1"/>
    <property type="molecule type" value="Genomic_DNA"/>
</dbReference>
<organism evidence="2 3">
    <name type="scientific">Brevundimonas balnearis</name>
    <dbReference type="NCBI Taxonomy" id="1572858"/>
    <lineage>
        <taxon>Bacteria</taxon>
        <taxon>Pseudomonadati</taxon>
        <taxon>Pseudomonadota</taxon>
        <taxon>Alphaproteobacteria</taxon>
        <taxon>Caulobacterales</taxon>
        <taxon>Caulobacteraceae</taxon>
        <taxon>Brevundimonas</taxon>
    </lineage>
</organism>
<dbReference type="GO" id="GO:0016746">
    <property type="term" value="F:acyltransferase activity"/>
    <property type="evidence" value="ECO:0007669"/>
    <property type="project" value="UniProtKB-KW"/>
</dbReference>
<feature type="domain" description="N-acetyltransferase" evidence="1">
    <location>
        <begin position="8"/>
        <end position="93"/>
    </location>
</feature>
<dbReference type="SUPFAM" id="SSF55729">
    <property type="entry name" value="Acyl-CoA N-acyltransferases (Nat)"/>
    <property type="match status" value="1"/>
</dbReference>
<reference evidence="2 3" key="1">
    <citation type="submission" date="2024-09" db="EMBL/GenBank/DDBJ databases">
        <authorList>
            <person name="Sun Q."/>
            <person name="Mori K."/>
        </authorList>
    </citation>
    <scope>NUCLEOTIDE SEQUENCE [LARGE SCALE GENOMIC DNA]</scope>
    <source>
        <strain evidence="2 3">NCAIM B.02621</strain>
    </source>
</reference>
<keyword evidence="2" id="KW-0012">Acyltransferase</keyword>
<evidence type="ECO:0000259" key="1">
    <source>
        <dbReference type="PROSITE" id="PS51729"/>
    </source>
</evidence>
<dbReference type="Pfam" id="PF14542">
    <property type="entry name" value="Acetyltransf_CG"/>
    <property type="match status" value="1"/>
</dbReference>
<evidence type="ECO:0000313" key="2">
    <source>
        <dbReference type="EMBL" id="MFC0632953.1"/>
    </source>
</evidence>
<dbReference type="Gene3D" id="3.40.630.30">
    <property type="match status" value="1"/>
</dbReference>
<dbReference type="InterPro" id="IPR031165">
    <property type="entry name" value="GNAT_YJDJ"/>
</dbReference>
<name>A0ABV6R015_9CAUL</name>
<evidence type="ECO:0000313" key="3">
    <source>
        <dbReference type="Proteomes" id="UP001589906"/>
    </source>
</evidence>
<dbReference type="EC" id="2.3.1.-" evidence="2"/>
<dbReference type="InterPro" id="IPR016181">
    <property type="entry name" value="Acyl_CoA_acyltransferase"/>
</dbReference>
<dbReference type="RefSeq" id="WP_376834362.1">
    <property type="nucleotide sequence ID" value="NZ_JBHLSW010000003.1"/>
</dbReference>
<comment type="caution">
    <text evidence="2">The sequence shown here is derived from an EMBL/GenBank/DDBJ whole genome shotgun (WGS) entry which is preliminary data.</text>
</comment>
<dbReference type="PROSITE" id="PS51729">
    <property type="entry name" value="GNAT_YJDJ"/>
    <property type="match status" value="1"/>
</dbReference>
<proteinExistence type="predicted"/>